<gene>
    <name evidence="1" type="ORF">FOL47_001113</name>
</gene>
<evidence type="ECO:0000313" key="2">
    <source>
        <dbReference type="Proteomes" id="UP000591131"/>
    </source>
</evidence>
<accession>A0A7J6MJV7</accession>
<name>A0A7J6MJV7_PERCH</name>
<reference evidence="1 2" key="1">
    <citation type="submission" date="2020-04" db="EMBL/GenBank/DDBJ databases">
        <title>Perkinsus chesapeaki whole genome sequence.</title>
        <authorList>
            <person name="Bogema D.R."/>
        </authorList>
    </citation>
    <scope>NUCLEOTIDE SEQUENCE [LARGE SCALE GENOMIC DNA]</scope>
    <source>
        <strain evidence="1">ATCC PRA-425</strain>
    </source>
</reference>
<keyword evidence="2" id="KW-1185">Reference proteome</keyword>
<evidence type="ECO:0000313" key="1">
    <source>
        <dbReference type="EMBL" id="KAF4671892.1"/>
    </source>
</evidence>
<proteinExistence type="predicted"/>
<protein>
    <submittedName>
        <fullName evidence="1">Uncharacterized protein</fullName>
    </submittedName>
</protein>
<dbReference type="AlphaFoldDB" id="A0A7J6MJV7"/>
<comment type="caution">
    <text evidence="1">The sequence shown here is derived from an EMBL/GenBank/DDBJ whole genome shotgun (WGS) entry which is preliminary data.</text>
</comment>
<dbReference type="Proteomes" id="UP000591131">
    <property type="component" value="Unassembled WGS sequence"/>
</dbReference>
<dbReference type="EMBL" id="JAAPAO010000125">
    <property type="protein sequence ID" value="KAF4671892.1"/>
    <property type="molecule type" value="Genomic_DNA"/>
</dbReference>
<sequence>MAIHESCIARTQMIYESIFQGAWHLSTIALPDDESIAYTWPEGTCELTPDGQVKGCYCIGADIYLHCWIEVWPFLKILGVMCEPACTNEGACPGAPTERATCTDFGGVHICQLSCDKDEDCPRGTTCVGPKAPRVCLYPP</sequence>
<organism evidence="1 2">
    <name type="scientific">Perkinsus chesapeaki</name>
    <name type="common">Clam parasite</name>
    <name type="synonym">Perkinsus andrewsi</name>
    <dbReference type="NCBI Taxonomy" id="330153"/>
    <lineage>
        <taxon>Eukaryota</taxon>
        <taxon>Sar</taxon>
        <taxon>Alveolata</taxon>
        <taxon>Perkinsozoa</taxon>
        <taxon>Perkinsea</taxon>
        <taxon>Perkinsida</taxon>
        <taxon>Perkinsidae</taxon>
        <taxon>Perkinsus</taxon>
    </lineage>
</organism>